<dbReference type="EMBL" id="ML986653">
    <property type="protein sequence ID" value="KAF2261654.1"/>
    <property type="molecule type" value="Genomic_DNA"/>
</dbReference>
<name>A0A9P4K2C1_9PLEO</name>
<evidence type="ECO:0000256" key="1">
    <source>
        <dbReference type="SAM" id="MobiDB-lite"/>
    </source>
</evidence>
<reference evidence="3" key="1">
    <citation type="journal article" date="2020" name="Stud. Mycol.">
        <title>101 Dothideomycetes genomes: A test case for predicting lifestyles and emergence of pathogens.</title>
        <authorList>
            <person name="Haridas S."/>
            <person name="Albert R."/>
            <person name="Binder M."/>
            <person name="Bloem J."/>
            <person name="LaButti K."/>
            <person name="Salamov A."/>
            <person name="Andreopoulos B."/>
            <person name="Baker S."/>
            <person name="Barry K."/>
            <person name="Bills G."/>
            <person name="Bluhm B."/>
            <person name="Cannon C."/>
            <person name="Castanera R."/>
            <person name="Culley D."/>
            <person name="Daum C."/>
            <person name="Ezra D."/>
            <person name="Gonzalez J."/>
            <person name="Henrissat B."/>
            <person name="Kuo A."/>
            <person name="Liang C."/>
            <person name="Lipzen A."/>
            <person name="Lutzoni F."/>
            <person name="Magnuson J."/>
            <person name="Mondo S."/>
            <person name="Nolan M."/>
            <person name="Ohm R."/>
            <person name="Pangilinan J."/>
            <person name="Park H.-J."/>
            <person name="Ramirez L."/>
            <person name="Alfaro M."/>
            <person name="Sun H."/>
            <person name="Tritt A."/>
            <person name="Yoshinaga Y."/>
            <person name="Zwiers L.-H."/>
            <person name="Turgeon B."/>
            <person name="Goodwin S."/>
            <person name="Spatafora J."/>
            <person name="Crous P."/>
            <person name="Grigoriev I."/>
        </authorList>
    </citation>
    <scope>NUCLEOTIDE SEQUENCE [LARGE SCALE GENOMIC DNA]</scope>
    <source>
        <strain evidence="3">CBS 304.66</strain>
    </source>
</reference>
<dbReference type="AlphaFoldDB" id="A0A9P4K2C1"/>
<feature type="region of interest" description="Disordered" evidence="1">
    <location>
        <begin position="87"/>
        <end position="131"/>
    </location>
</feature>
<comment type="caution">
    <text evidence="2">The sequence shown here is derived from an EMBL/GenBank/DDBJ whole genome shotgun (WGS) entry which is preliminary data.</text>
</comment>
<dbReference type="Proteomes" id="UP000800093">
    <property type="component" value="Unassembled WGS sequence"/>
</dbReference>
<accession>A0A9P4K2C1</accession>
<evidence type="ECO:0000313" key="3">
    <source>
        <dbReference type="Proteomes" id="UP000800093"/>
    </source>
</evidence>
<proteinExistence type="predicted"/>
<gene>
    <name evidence="2" type="ORF">CC78DRAFT_583464</name>
</gene>
<keyword evidence="3" id="KW-1185">Reference proteome</keyword>
<evidence type="ECO:0000313" key="2">
    <source>
        <dbReference type="EMBL" id="KAF2261654.1"/>
    </source>
</evidence>
<sequence length="202" mass="22498">MALVKHIRTAHNRTSPVPMQSEELSHPLPIDTSRLLDRPDCTVAFETPHPGPTSSGLAAREWMLHRQRAQQSRPGERGRMCVCERARRTERERTSEAGARPHPILTSSTSPRSLPAEPENTTPPPPTDPAVVASSPFCTLLAGLQRCPSLAKIAYPDARDRTLCPFRNYSACRPCVLLPRRWSFAGQTDAFPHRRATPPLRD</sequence>
<organism evidence="2 3">
    <name type="scientific">Lojkania enalia</name>
    <dbReference type="NCBI Taxonomy" id="147567"/>
    <lineage>
        <taxon>Eukaryota</taxon>
        <taxon>Fungi</taxon>
        <taxon>Dikarya</taxon>
        <taxon>Ascomycota</taxon>
        <taxon>Pezizomycotina</taxon>
        <taxon>Dothideomycetes</taxon>
        <taxon>Pleosporomycetidae</taxon>
        <taxon>Pleosporales</taxon>
        <taxon>Pleosporales incertae sedis</taxon>
        <taxon>Lojkania</taxon>
    </lineage>
</organism>
<protein>
    <submittedName>
        <fullName evidence="2">Uncharacterized protein</fullName>
    </submittedName>
</protein>